<dbReference type="Gene3D" id="3.40.30.10">
    <property type="entry name" value="Glutaredoxin"/>
    <property type="match status" value="1"/>
</dbReference>
<evidence type="ECO:0000256" key="1">
    <source>
        <dbReference type="ARBA" id="ARBA00002963"/>
    </source>
</evidence>
<dbReference type="InterPro" id="IPR012882">
    <property type="entry name" value="Fmp46"/>
</dbReference>
<organism evidence="7 8">
    <name type="scientific">Microthyrium microscopicum</name>
    <dbReference type="NCBI Taxonomy" id="703497"/>
    <lineage>
        <taxon>Eukaryota</taxon>
        <taxon>Fungi</taxon>
        <taxon>Dikarya</taxon>
        <taxon>Ascomycota</taxon>
        <taxon>Pezizomycotina</taxon>
        <taxon>Dothideomycetes</taxon>
        <taxon>Dothideomycetes incertae sedis</taxon>
        <taxon>Microthyriales</taxon>
        <taxon>Microthyriaceae</taxon>
        <taxon>Microthyrium</taxon>
    </lineage>
</organism>
<evidence type="ECO:0000256" key="2">
    <source>
        <dbReference type="ARBA" id="ARBA00004173"/>
    </source>
</evidence>
<evidence type="ECO:0000256" key="5">
    <source>
        <dbReference type="ARBA" id="ARBA00023002"/>
    </source>
</evidence>
<dbReference type="OrthoDB" id="59229at2759"/>
<dbReference type="PANTHER" id="PTHR28071:SF1">
    <property type="entry name" value="REDOX PROTEIN FMP46, MITOCHONDRIAL-RELATED"/>
    <property type="match status" value="1"/>
</dbReference>
<keyword evidence="5" id="KW-0560">Oxidoreductase</keyword>
<keyword evidence="8" id="KW-1185">Reference proteome</keyword>
<evidence type="ECO:0000256" key="4">
    <source>
        <dbReference type="ARBA" id="ARBA00022946"/>
    </source>
</evidence>
<evidence type="ECO:0000256" key="3">
    <source>
        <dbReference type="ARBA" id="ARBA00009734"/>
    </source>
</evidence>
<keyword evidence="6" id="KW-0496">Mitochondrion</keyword>
<dbReference type="PANTHER" id="PTHR28071">
    <property type="entry name" value="REDOX PROTEIN FMP46, MITOCHONDRIAL-RELATED"/>
    <property type="match status" value="1"/>
</dbReference>
<evidence type="ECO:0008006" key="9">
    <source>
        <dbReference type="Google" id="ProtNLM"/>
    </source>
</evidence>
<comment type="similarity">
    <text evidence="3">Belongs to the FMP46 family.</text>
</comment>
<evidence type="ECO:0000313" key="7">
    <source>
        <dbReference type="EMBL" id="KAF2668973.1"/>
    </source>
</evidence>
<accession>A0A6A6UC85</accession>
<keyword evidence="4" id="KW-0809">Transit peptide</keyword>
<comment type="function">
    <text evidence="1">Putative mitochondrial redox protein which could be involved in the reduction of small toxic molecules.</text>
</comment>
<evidence type="ECO:0000256" key="6">
    <source>
        <dbReference type="ARBA" id="ARBA00023128"/>
    </source>
</evidence>
<evidence type="ECO:0000313" key="8">
    <source>
        <dbReference type="Proteomes" id="UP000799302"/>
    </source>
</evidence>
<dbReference type="GO" id="GO:0005739">
    <property type="term" value="C:mitochondrion"/>
    <property type="evidence" value="ECO:0007669"/>
    <property type="project" value="UniProtKB-SubCell"/>
</dbReference>
<dbReference type="GO" id="GO:0016491">
    <property type="term" value="F:oxidoreductase activity"/>
    <property type="evidence" value="ECO:0007669"/>
    <property type="project" value="UniProtKB-KW"/>
</dbReference>
<dbReference type="InterPro" id="IPR036249">
    <property type="entry name" value="Thioredoxin-like_sf"/>
</dbReference>
<name>A0A6A6UC85_9PEZI</name>
<comment type="subcellular location">
    <subcellularLocation>
        <location evidence="2">Mitochondrion</location>
    </subcellularLocation>
</comment>
<reference evidence="7" key="1">
    <citation type="journal article" date="2020" name="Stud. Mycol.">
        <title>101 Dothideomycetes genomes: a test case for predicting lifestyles and emergence of pathogens.</title>
        <authorList>
            <person name="Haridas S."/>
            <person name="Albert R."/>
            <person name="Binder M."/>
            <person name="Bloem J."/>
            <person name="Labutti K."/>
            <person name="Salamov A."/>
            <person name="Andreopoulos B."/>
            <person name="Baker S."/>
            <person name="Barry K."/>
            <person name="Bills G."/>
            <person name="Bluhm B."/>
            <person name="Cannon C."/>
            <person name="Castanera R."/>
            <person name="Culley D."/>
            <person name="Daum C."/>
            <person name="Ezra D."/>
            <person name="Gonzalez J."/>
            <person name="Henrissat B."/>
            <person name="Kuo A."/>
            <person name="Liang C."/>
            <person name="Lipzen A."/>
            <person name="Lutzoni F."/>
            <person name="Magnuson J."/>
            <person name="Mondo S."/>
            <person name="Nolan M."/>
            <person name="Ohm R."/>
            <person name="Pangilinan J."/>
            <person name="Park H.-J."/>
            <person name="Ramirez L."/>
            <person name="Alfaro M."/>
            <person name="Sun H."/>
            <person name="Tritt A."/>
            <person name="Yoshinaga Y."/>
            <person name="Zwiers L.-H."/>
            <person name="Turgeon B."/>
            <person name="Goodwin S."/>
            <person name="Spatafora J."/>
            <person name="Crous P."/>
            <person name="Grigoriev I."/>
        </authorList>
    </citation>
    <scope>NUCLEOTIDE SEQUENCE</scope>
    <source>
        <strain evidence="7">CBS 115976</strain>
    </source>
</reference>
<proteinExistence type="inferred from homology"/>
<protein>
    <recommendedName>
        <fullName evidence="9">DUF1687-domain-containing protein</fullName>
    </recommendedName>
</protein>
<dbReference type="SUPFAM" id="SSF52833">
    <property type="entry name" value="Thioredoxin-like"/>
    <property type="match status" value="1"/>
</dbReference>
<sequence length="131" mass="14208">MWKKLFGEAGAKNAVTLFSKPNHQASASVAQFLRSANVVKEAGAKKDDSGSKFELTVSEEPPTSDQLRSILEFVGESNASKVVEGADNVEDAQRKVRLNADTLKRPLTVDWNAGKVTIGDSQSELKSMLKE</sequence>
<dbReference type="Proteomes" id="UP000799302">
    <property type="component" value="Unassembled WGS sequence"/>
</dbReference>
<dbReference type="AlphaFoldDB" id="A0A6A6UC85"/>
<gene>
    <name evidence="7" type="ORF">BT63DRAFT_478867</name>
</gene>
<dbReference type="Pfam" id="PF07955">
    <property type="entry name" value="DUF1687"/>
    <property type="match status" value="1"/>
</dbReference>
<dbReference type="EMBL" id="MU004235">
    <property type="protein sequence ID" value="KAF2668973.1"/>
    <property type="molecule type" value="Genomic_DNA"/>
</dbReference>